<evidence type="ECO:0000256" key="1">
    <source>
        <dbReference type="SAM" id="SignalP"/>
    </source>
</evidence>
<keyword evidence="1" id="KW-0732">Signal</keyword>
<name>A0A518DBM7_9BACT</name>
<gene>
    <name evidence="2" type="ORF">Pla175_22710</name>
</gene>
<accession>A0A518DBM7</accession>
<feature type="chain" id="PRO_5022010410" evidence="1">
    <location>
        <begin position="34"/>
        <end position="48"/>
    </location>
</feature>
<dbReference type="AlphaFoldDB" id="A0A518DBM7"/>
<dbReference type="KEGG" id="pnd:Pla175_22710"/>
<sequence precursor="true">MKPLLCLMSRLGACRYGLIAALALLHASGGAQATDGDIKAKPTAIAPS</sequence>
<keyword evidence="3" id="KW-1185">Reference proteome</keyword>
<evidence type="ECO:0000313" key="3">
    <source>
        <dbReference type="Proteomes" id="UP000317429"/>
    </source>
</evidence>
<reference evidence="2 3" key="1">
    <citation type="submission" date="2019-02" db="EMBL/GenBank/DDBJ databases">
        <title>Deep-cultivation of Planctomycetes and their phenomic and genomic characterization uncovers novel biology.</title>
        <authorList>
            <person name="Wiegand S."/>
            <person name="Jogler M."/>
            <person name="Boedeker C."/>
            <person name="Pinto D."/>
            <person name="Vollmers J."/>
            <person name="Rivas-Marin E."/>
            <person name="Kohn T."/>
            <person name="Peeters S.H."/>
            <person name="Heuer A."/>
            <person name="Rast P."/>
            <person name="Oberbeckmann S."/>
            <person name="Bunk B."/>
            <person name="Jeske O."/>
            <person name="Meyerdierks A."/>
            <person name="Storesund J.E."/>
            <person name="Kallscheuer N."/>
            <person name="Luecker S."/>
            <person name="Lage O.M."/>
            <person name="Pohl T."/>
            <person name="Merkel B.J."/>
            <person name="Hornburger P."/>
            <person name="Mueller R.-W."/>
            <person name="Bruemmer F."/>
            <person name="Labrenz M."/>
            <person name="Spormann A.M."/>
            <person name="Op den Camp H."/>
            <person name="Overmann J."/>
            <person name="Amann R."/>
            <person name="Jetten M.S.M."/>
            <person name="Mascher T."/>
            <person name="Medema M.H."/>
            <person name="Devos D.P."/>
            <person name="Kaster A.-K."/>
            <person name="Ovreas L."/>
            <person name="Rohde M."/>
            <person name="Galperin M.Y."/>
            <person name="Jogler C."/>
        </authorList>
    </citation>
    <scope>NUCLEOTIDE SEQUENCE [LARGE SCALE GENOMIC DNA]</scope>
    <source>
        <strain evidence="2 3">Pla175</strain>
    </source>
</reference>
<protein>
    <submittedName>
        <fullName evidence="2">Uncharacterized protein</fullName>
    </submittedName>
</protein>
<dbReference type="Proteomes" id="UP000317429">
    <property type="component" value="Chromosome"/>
</dbReference>
<organism evidence="2 3">
    <name type="scientific">Pirellulimonas nuda</name>
    <dbReference type="NCBI Taxonomy" id="2528009"/>
    <lineage>
        <taxon>Bacteria</taxon>
        <taxon>Pseudomonadati</taxon>
        <taxon>Planctomycetota</taxon>
        <taxon>Planctomycetia</taxon>
        <taxon>Pirellulales</taxon>
        <taxon>Lacipirellulaceae</taxon>
        <taxon>Pirellulimonas</taxon>
    </lineage>
</organism>
<evidence type="ECO:0000313" key="2">
    <source>
        <dbReference type="EMBL" id="QDU88887.1"/>
    </source>
</evidence>
<dbReference type="EMBL" id="CP036291">
    <property type="protein sequence ID" value="QDU88887.1"/>
    <property type="molecule type" value="Genomic_DNA"/>
</dbReference>
<proteinExistence type="predicted"/>
<feature type="signal peptide" evidence="1">
    <location>
        <begin position="1"/>
        <end position="33"/>
    </location>
</feature>